<dbReference type="RefSeq" id="WP_068022996.1">
    <property type="nucleotide sequence ID" value="NZ_QQAZ01000001.1"/>
</dbReference>
<protein>
    <recommendedName>
        <fullName evidence="4">TRAP transporter TAXI family solute receptor</fullName>
    </recommendedName>
</protein>
<comment type="caution">
    <text evidence="2">The sequence shown here is derived from an EMBL/GenBank/DDBJ whole genome shotgun (WGS) entry which is preliminary data.</text>
</comment>
<dbReference type="InterPro" id="IPR006311">
    <property type="entry name" value="TAT_signal"/>
</dbReference>
<dbReference type="PROSITE" id="PS51257">
    <property type="entry name" value="PROKAR_LIPOPROTEIN"/>
    <property type="match status" value="1"/>
</dbReference>
<accession>A0A370HEI5</accession>
<reference evidence="2 3" key="1">
    <citation type="submission" date="2018-07" db="EMBL/GenBank/DDBJ databases">
        <title>Genomic Encyclopedia of Type Strains, Phase IV (KMG-IV): sequencing the most valuable type-strain genomes for metagenomic binning, comparative biology and taxonomic classification.</title>
        <authorList>
            <person name="Goeker M."/>
        </authorList>
    </citation>
    <scope>NUCLEOTIDE SEQUENCE [LARGE SCALE GENOMIC DNA]</scope>
    <source>
        <strain evidence="2 3">DSM 44952</strain>
    </source>
</reference>
<keyword evidence="1" id="KW-0732">Signal</keyword>
<dbReference type="Pfam" id="PF16868">
    <property type="entry name" value="NMT1_3"/>
    <property type="match status" value="1"/>
</dbReference>
<dbReference type="AlphaFoldDB" id="A0A370HEI5"/>
<dbReference type="InterPro" id="IPR011852">
    <property type="entry name" value="TRAP_TAXI"/>
</dbReference>
<evidence type="ECO:0000313" key="2">
    <source>
        <dbReference type="EMBL" id="RDI55432.1"/>
    </source>
</evidence>
<name>A0A370HEI5_9NOCA</name>
<evidence type="ECO:0008006" key="4">
    <source>
        <dbReference type="Google" id="ProtNLM"/>
    </source>
</evidence>
<proteinExistence type="predicted"/>
<keyword evidence="3" id="KW-1185">Reference proteome</keyword>
<dbReference type="PANTHER" id="PTHR42941">
    <property type="entry name" value="SLL1037 PROTEIN"/>
    <property type="match status" value="1"/>
</dbReference>
<feature type="chain" id="PRO_5016859858" description="TRAP transporter TAXI family solute receptor" evidence="1">
    <location>
        <begin position="20"/>
        <end position="305"/>
    </location>
</feature>
<dbReference type="PROSITE" id="PS51318">
    <property type="entry name" value="TAT"/>
    <property type="match status" value="1"/>
</dbReference>
<dbReference type="Proteomes" id="UP000255355">
    <property type="component" value="Unassembled WGS sequence"/>
</dbReference>
<dbReference type="PANTHER" id="PTHR42941:SF1">
    <property type="entry name" value="SLL1037 PROTEIN"/>
    <property type="match status" value="1"/>
</dbReference>
<organism evidence="2 3">
    <name type="scientific">Nocardia mexicana</name>
    <dbReference type="NCBI Taxonomy" id="279262"/>
    <lineage>
        <taxon>Bacteria</taxon>
        <taxon>Bacillati</taxon>
        <taxon>Actinomycetota</taxon>
        <taxon>Actinomycetes</taxon>
        <taxon>Mycobacteriales</taxon>
        <taxon>Nocardiaceae</taxon>
        <taxon>Nocardia</taxon>
    </lineage>
</organism>
<dbReference type="NCBIfam" id="TIGR02122">
    <property type="entry name" value="TRAP_TAXI"/>
    <property type="match status" value="1"/>
</dbReference>
<evidence type="ECO:0000313" key="3">
    <source>
        <dbReference type="Proteomes" id="UP000255355"/>
    </source>
</evidence>
<sequence length="305" mass="31363">MNRRGFLCAAGAVAAGALAAGCGDGGPPTVRLAAGEVGGFYHAFATQLAATAAEAGTVHIEPVSTSGSFANLAMLDRGAADAALALADSIEADPGIDRLYALGRVYENYIQLVVRESSTVRTAADLRGTRVSLGAPGSGATFTGERLLRAAGLDPASDVSVTHLPLQGAVTTLTDGVIDALLWAGGVPTPIFDIPHTLRLIDLGDLAQPMRDRFGYLYDRVVIPADAYPGTPAVRTIGVANLLVTTRTLPADAAAALTELLITRADRLVPSEAAGTQFLDARSLIGTDGLALHPGAATVYRRRHG</sequence>
<evidence type="ECO:0000256" key="1">
    <source>
        <dbReference type="SAM" id="SignalP"/>
    </source>
</evidence>
<dbReference type="OrthoDB" id="5582316at2"/>
<gene>
    <name evidence="2" type="ORF">DFR68_101265</name>
</gene>
<dbReference type="STRING" id="1210089.GCA_001613165_04553"/>
<dbReference type="Gene3D" id="3.40.190.10">
    <property type="entry name" value="Periplasmic binding protein-like II"/>
    <property type="match status" value="2"/>
</dbReference>
<dbReference type="EMBL" id="QQAZ01000001">
    <property type="protein sequence ID" value="RDI55432.1"/>
    <property type="molecule type" value="Genomic_DNA"/>
</dbReference>
<dbReference type="SUPFAM" id="SSF53850">
    <property type="entry name" value="Periplasmic binding protein-like II"/>
    <property type="match status" value="1"/>
</dbReference>
<feature type="signal peptide" evidence="1">
    <location>
        <begin position="1"/>
        <end position="19"/>
    </location>
</feature>